<gene>
    <name evidence="4" type="ORF">H4R26_004831</name>
</gene>
<protein>
    <recommendedName>
        <fullName evidence="3">C2H2-type domain-containing protein</fullName>
    </recommendedName>
</protein>
<dbReference type="Proteomes" id="UP001150907">
    <property type="component" value="Unassembled WGS sequence"/>
</dbReference>
<keyword evidence="1" id="KW-0479">Metal-binding</keyword>
<dbReference type="InterPro" id="IPR036236">
    <property type="entry name" value="Znf_C2H2_sf"/>
</dbReference>
<comment type="caution">
    <text evidence="4">The sequence shown here is derived from an EMBL/GenBank/DDBJ whole genome shotgun (WGS) entry which is preliminary data.</text>
</comment>
<dbReference type="GO" id="GO:0008270">
    <property type="term" value="F:zinc ion binding"/>
    <property type="evidence" value="ECO:0007669"/>
    <property type="project" value="UniProtKB-KW"/>
</dbReference>
<dbReference type="OrthoDB" id="3437960at2759"/>
<accession>A0A9W8BFE6</accession>
<dbReference type="PROSITE" id="PS50157">
    <property type="entry name" value="ZINC_FINGER_C2H2_2"/>
    <property type="match status" value="1"/>
</dbReference>
<name>A0A9W8BFE6_9FUNG</name>
<reference evidence="4" key="1">
    <citation type="submission" date="2022-07" db="EMBL/GenBank/DDBJ databases">
        <title>Phylogenomic reconstructions and comparative analyses of Kickxellomycotina fungi.</title>
        <authorList>
            <person name="Reynolds N.K."/>
            <person name="Stajich J.E."/>
            <person name="Barry K."/>
            <person name="Grigoriev I.V."/>
            <person name="Crous P."/>
            <person name="Smith M.E."/>
        </authorList>
    </citation>
    <scope>NUCLEOTIDE SEQUENCE</scope>
    <source>
        <strain evidence="4">IMI 214461</strain>
    </source>
</reference>
<keyword evidence="1" id="KW-0862">Zinc</keyword>
<evidence type="ECO:0000256" key="2">
    <source>
        <dbReference type="SAM" id="MobiDB-lite"/>
    </source>
</evidence>
<dbReference type="PROSITE" id="PS00028">
    <property type="entry name" value="ZINC_FINGER_C2H2_1"/>
    <property type="match status" value="1"/>
</dbReference>
<dbReference type="Gene3D" id="3.30.160.60">
    <property type="entry name" value="Classic Zinc Finger"/>
    <property type="match status" value="2"/>
</dbReference>
<sequence length="128" mass="14417">MWTSCPQHDIPFSSRHDLILHLTAHTGGRSYLCPVDDCGKVYKRADFLARHTQSHASHTHIKPGADRHSLPDDSAPTAPELTPAMLDAQLAYIRDQIDARTKQLSHVNAKTRRLRLENDILLDALEHP</sequence>
<dbReference type="SMART" id="SM00355">
    <property type="entry name" value="ZnF_C2H2"/>
    <property type="match status" value="2"/>
</dbReference>
<dbReference type="AlphaFoldDB" id="A0A9W8BFE6"/>
<feature type="domain" description="C2H2-type" evidence="3">
    <location>
        <begin position="31"/>
        <end position="63"/>
    </location>
</feature>
<evidence type="ECO:0000256" key="1">
    <source>
        <dbReference type="PROSITE-ProRule" id="PRU00042"/>
    </source>
</evidence>
<organism evidence="4 5">
    <name type="scientific">Coemansia thaxteri</name>
    <dbReference type="NCBI Taxonomy" id="2663907"/>
    <lineage>
        <taxon>Eukaryota</taxon>
        <taxon>Fungi</taxon>
        <taxon>Fungi incertae sedis</taxon>
        <taxon>Zoopagomycota</taxon>
        <taxon>Kickxellomycotina</taxon>
        <taxon>Kickxellomycetes</taxon>
        <taxon>Kickxellales</taxon>
        <taxon>Kickxellaceae</taxon>
        <taxon>Coemansia</taxon>
    </lineage>
</organism>
<evidence type="ECO:0000259" key="3">
    <source>
        <dbReference type="PROSITE" id="PS50157"/>
    </source>
</evidence>
<evidence type="ECO:0000313" key="4">
    <source>
        <dbReference type="EMBL" id="KAJ1999976.1"/>
    </source>
</evidence>
<keyword evidence="5" id="KW-1185">Reference proteome</keyword>
<dbReference type="EMBL" id="JANBQF010000604">
    <property type="protein sequence ID" value="KAJ1999976.1"/>
    <property type="molecule type" value="Genomic_DNA"/>
</dbReference>
<proteinExistence type="predicted"/>
<dbReference type="InterPro" id="IPR013087">
    <property type="entry name" value="Znf_C2H2_type"/>
</dbReference>
<evidence type="ECO:0000313" key="5">
    <source>
        <dbReference type="Proteomes" id="UP001150907"/>
    </source>
</evidence>
<dbReference type="Pfam" id="PF00096">
    <property type="entry name" value="zf-C2H2"/>
    <property type="match status" value="1"/>
</dbReference>
<dbReference type="SUPFAM" id="SSF57667">
    <property type="entry name" value="beta-beta-alpha zinc fingers"/>
    <property type="match status" value="1"/>
</dbReference>
<feature type="region of interest" description="Disordered" evidence="2">
    <location>
        <begin position="53"/>
        <end position="81"/>
    </location>
</feature>
<keyword evidence="1" id="KW-0863">Zinc-finger</keyword>